<proteinExistence type="predicted"/>
<feature type="region of interest" description="Disordered" evidence="1">
    <location>
        <begin position="1601"/>
        <end position="1621"/>
    </location>
</feature>
<keyword evidence="2" id="KW-1133">Transmembrane helix</keyword>
<evidence type="ECO:0000256" key="1">
    <source>
        <dbReference type="SAM" id="MobiDB-lite"/>
    </source>
</evidence>
<dbReference type="RefSeq" id="XP_028546066.1">
    <property type="nucleotide sequence ID" value="XM_028690265.1"/>
</dbReference>
<dbReference type="InterPro" id="IPR035309">
    <property type="entry name" value="PSME4"/>
</dbReference>
<feature type="region of interest" description="Disordered" evidence="1">
    <location>
        <begin position="1944"/>
        <end position="1972"/>
    </location>
</feature>
<protein>
    <recommendedName>
        <fullName evidence="3">Proteasome activator complex subunit 4 C-terminal domain-containing protein</fullName>
    </recommendedName>
</protein>
<dbReference type="PANTHER" id="PTHR32170">
    <property type="entry name" value="PROTEASOME ACTIVATOR COMPLEX SUBUNIT 4"/>
    <property type="match status" value="1"/>
</dbReference>
<dbReference type="SUPFAM" id="SSF141571">
    <property type="entry name" value="Pentapeptide repeat-like"/>
    <property type="match status" value="1"/>
</dbReference>
<evidence type="ECO:0000313" key="5">
    <source>
        <dbReference type="Proteomes" id="UP000195521"/>
    </source>
</evidence>
<organism evidence="4 5">
    <name type="scientific">Plasmodium gonderi</name>
    <dbReference type="NCBI Taxonomy" id="77519"/>
    <lineage>
        <taxon>Eukaryota</taxon>
        <taxon>Sar</taxon>
        <taxon>Alveolata</taxon>
        <taxon>Apicomplexa</taxon>
        <taxon>Aconoidasida</taxon>
        <taxon>Haemosporida</taxon>
        <taxon>Plasmodiidae</taxon>
        <taxon>Plasmodium</taxon>
        <taxon>Plasmodium (Plasmodium)</taxon>
    </lineage>
</organism>
<dbReference type="GO" id="GO:0070628">
    <property type="term" value="F:proteasome binding"/>
    <property type="evidence" value="ECO:0007669"/>
    <property type="project" value="InterPro"/>
</dbReference>
<dbReference type="PANTHER" id="PTHR32170:SF3">
    <property type="entry name" value="PROTEASOME ACTIVATOR COMPLEX SUBUNIT 4"/>
    <property type="match status" value="1"/>
</dbReference>
<dbReference type="GO" id="GO:0005829">
    <property type="term" value="C:cytosol"/>
    <property type="evidence" value="ECO:0007669"/>
    <property type="project" value="TreeGrafter"/>
</dbReference>
<sequence>MLDTFRELNDYSNFLPKKIKENVNKEKYQILHEIKKIVTVKKNNSYNITLVIKLCNTYETINTTKHKSFHFYIFMIKYLWYSLQNKNISPNLKSYICQNISNILDNIKSHILDDYFFEYDRELILKNEEVSSISNVDILSDVPYDDGNSSDITNNSYADISDHYYDEYKCTNEERSDVDSTTINENKLHISGDQYYISVNGIYDKVEENNDPFLNEEIIINGKNESFRLYIQKRIFNIIDYKYLFNLFYDYVSNNTRKQGEYSHNAYKNFITSVINLLAMLRPFCYYNIDVHNLLFDFSLNNMFSIKYEEYIDKREDYFIKPFSLLYSNKDNGENNNNGNDKDNESSPFCINKELNKRAPPGMTTEGGSCEKSKSDDGTDTRMGNMRNFDESVMQHIDLSIYPIEKLELCTRYNTVFLNFLMLSQLGSDDLCFKLIKYEKVLYLYKKLKRYNWHSINYAFVRIVYKGLKYAYMYNINLQKQMKEILSLLFFLFIYYIKLPCNAQLNSAKKYIPEDYNLLINDDDSVVKTISKTFVFLLNKMYRKESEYPTEEKSREKEKQKKEELLQQFLAILNDKNFNLSNFDEVEIEENQVDSEGGEKKIYISSLFQNLDTHEFFNIITCLFMPHIHPSSVGKHLGNISLFINTFLFCFIRKFKRECMYMKRMNGRKQWGNGCSGGGISSENLSGGDISSENLSGGDISSENLSGGDISSENLSGGDISSENLSGGGISRENLSGGNISTGRKCNHHEQQGVNTKMNDYITNYFISEEDKKFVIEKFTQLAMQGMFPKSSKGVSLFENILKHICVVDINCLDIFVKKIMECLINVNISTQICNCLLSLCLILPLLIRYKANHLKDLLPVMNMGIDICDVYKSFTIFSFLSILFSYICIVKIDSVISESDMQMTIREYKQFMNIEGNQLYTLNSLNDEQIEEVMKERKELVDYLCYWIHEFFDKILYFMKFTKNEKSKDTKKLNGEKKENKVGNDVYSGLKTTIISLFIHLDHEIVYELCHKFLNNIEQENAKSLSIIPYAFGLVNNKKIYDTLFNSFYRKLITKKKKKRLVSERTNAADAGSSSSATTTPHEEEEYFVYTKNEYANEDTVKCYLQFLSSLIRKANDDFLNLEDLYKLIEIYIIEDNTSTFKYICKIMYRFLEMNFSLSVKEYSCFKIQENMNTREKIRTLAGWGIPWYILNNTKKEGNETNQQKLDKHKTSSNSGNVVKEDTNCVFMEKECMEKRYIRQVLNAEELVKWKTPSQENVKIGKNFTYFLLDYLIDLLIQCDIPIYTSNLLKYIEKRKLREKKINWKFPLNHSNMMSRTYKLIKCIIKPLSCIYPDERYNYNNLLTKCHVVNTKISFYLYVYMSEIIVTLSLHVLKIPKHILNMYAYTHYNRNDEKNEHRETMNSVNSENSVNDMHTKQVIIDMNEEKKLKDDFFTNVINKREKTIKADAKIQRKIVKCIHFLLLKCNENANMTIYNEYINSVLSFTYNMYPYSYNYDIVKSQYINNIFYLYNERLKHRKKNYSFKGYREQLCNILFFINLSIYSQVRSYAQSTLKLILPTFKIIKIPYLKICSFYLKNYIKLYISIRKEKNKDKNNNAQMIENSQVGGITNNSESKNGNDMIQTSHESISEVINEGNNEKNDILSENGSISKMSSLKNFGELNNHDYFENKCLSCFNGILINITNNSGLVKKISGDIYLLKKYIKIIINILRLEIQKDEITLKCMKLVYAIINNRFVKNSEVGVSSSGEDKRKKKSMNEFFLFLKGESEKKNNVYIQVIILSFLICYDNFVILNHNEFYFNYLLENLSIKKNVHVYNLAFYGFIKFLKYFSMNKDKGIIPAHITNVFKCINVYNKFAEVCIYKNMKSKKKSNSINAIIVNLSKIQKSFNGFSHISETHVKDFFYYYEFFKFLVNMQNEFNENQGEVDATGVVSSDVNPVVNTLESAQKSDREKNPDEGKDVEPVSSELSDKCDQENNNNFKFIGKVIHILKNLQKDVHADNEYKSTFISLICPLLFALRKLKKKGEADAIFEKVISLLVKEIAVVNMEVFNIWIYYFHLLFINIKKKYIHIYDKLFKFCLCFNFQDTSNLIFKKKTQLLNIMLIYSIHKNINLLDNNIMEFLKLIDNDNITVRQVVGDLIAYLLYVLHDNRYYFHLKCMYMKILLYLYKTSCDVIEYLQGQEMLSKQSKFIYALETLAYITITIFSIRSMYVLNNIGILFLKMFILSFQLIDNFINGMINKAINCFMCPSLYLFKFEKICYENWEQGICEKTGSSEQIGKGKTIISSDMNHNIGTPELIRNFDLLLKENMGNLFIRKISDLLNKNNWKIRNCALQFCFYFHAYYCVFFYDRKENTFLLNVFISLLVDNYIEIQNLSRGILSSVLCFYDSQTVQQISRYFLTVANQKNTVPLVSHPNANEEINNGNKIMERKKTAAIYALISVVNSYPNHVPEWLPDILISVAKMSNNKVHIIKKEIEKCIQNFLRTHKDEWEYKYKLVFTEDQLNTLDMYKGGLNYFT</sequence>
<feature type="compositionally biased region" description="Basic and acidic residues" evidence="1">
    <location>
        <begin position="369"/>
        <end position="380"/>
    </location>
</feature>
<dbReference type="OrthoDB" id="17907at2759"/>
<comment type="caution">
    <text evidence="4">The sequence shown here is derived from an EMBL/GenBank/DDBJ whole genome shotgun (WGS) entry which is preliminary data.</text>
</comment>
<name>A0A1Y1JQF3_PLAGO</name>
<dbReference type="InterPro" id="IPR021843">
    <property type="entry name" value="PSME4_C"/>
</dbReference>
<accession>A0A1Y1JQF3</accession>
<keyword evidence="2" id="KW-0472">Membrane</keyword>
<evidence type="ECO:0000256" key="2">
    <source>
        <dbReference type="SAM" id="Phobius"/>
    </source>
</evidence>
<dbReference type="GO" id="GO:0010499">
    <property type="term" value="P:proteasomal ubiquitin-independent protein catabolic process"/>
    <property type="evidence" value="ECO:0007669"/>
    <property type="project" value="TreeGrafter"/>
</dbReference>
<keyword evidence="5" id="KW-1185">Reference proteome</keyword>
<evidence type="ECO:0000259" key="3">
    <source>
        <dbReference type="Pfam" id="PF11919"/>
    </source>
</evidence>
<dbReference type="OMA" id="DEWEYKY"/>
<dbReference type="GeneID" id="39750222"/>
<feature type="region of interest" description="Disordered" evidence="1">
    <location>
        <begin position="358"/>
        <end position="381"/>
    </location>
</feature>
<gene>
    <name evidence="4" type="ORF">PGO_142740</name>
</gene>
<dbReference type="GO" id="GO:0005634">
    <property type="term" value="C:nucleus"/>
    <property type="evidence" value="ECO:0007669"/>
    <property type="project" value="TreeGrafter"/>
</dbReference>
<feature type="transmembrane region" description="Helical" evidence="2">
    <location>
        <begin position="2190"/>
        <end position="2207"/>
    </location>
</feature>
<keyword evidence="2" id="KW-0812">Transmembrane</keyword>
<dbReference type="EMBL" id="BDQF01000015">
    <property type="protein sequence ID" value="GAW83477.1"/>
    <property type="molecule type" value="Genomic_DNA"/>
</dbReference>
<feature type="compositionally biased region" description="Basic and acidic residues" evidence="1">
    <location>
        <begin position="1947"/>
        <end position="1972"/>
    </location>
</feature>
<reference evidence="5" key="1">
    <citation type="submission" date="2017-04" db="EMBL/GenBank/DDBJ databases">
        <title>Plasmodium gonderi genome.</title>
        <authorList>
            <person name="Arisue N."/>
            <person name="Honma H."/>
            <person name="Kawai S."/>
            <person name="Tougan T."/>
            <person name="Tanabe K."/>
            <person name="Horii T."/>
        </authorList>
    </citation>
    <scope>NUCLEOTIDE SEQUENCE [LARGE SCALE GENOMIC DNA]</scope>
    <source>
        <strain evidence="5">ATCC 30045</strain>
    </source>
</reference>
<dbReference type="InterPro" id="IPR016024">
    <property type="entry name" value="ARM-type_fold"/>
</dbReference>
<dbReference type="GO" id="GO:0016504">
    <property type="term" value="F:peptidase activator activity"/>
    <property type="evidence" value="ECO:0007669"/>
    <property type="project" value="InterPro"/>
</dbReference>
<feature type="domain" description="Proteasome activator complex subunit 4 C-terminal" evidence="3">
    <location>
        <begin position="2430"/>
        <end position="2517"/>
    </location>
</feature>
<dbReference type="Pfam" id="PF11919">
    <property type="entry name" value="PSME4_C"/>
    <property type="match status" value="1"/>
</dbReference>
<evidence type="ECO:0000313" key="4">
    <source>
        <dbReference type="EMBL" id="GAW83477.1"/>
    </source>
</evidence>
<dbReference type="Proteomes" id="UP000195521">
    <property type="component" value="Unassembled WGS sequence"/>
</dbReference>
<dbReference type="SUPFAM" id="SSF48371">
    <property type="entry name" value="ARM repeat"/>
    <property type="match status" value="1"/>
</dbReference>